<comment type="caution">
    <text evidence="2">The sequence shown here is derived from an EMBL/GenBank/DDBJ whole genome shotgun (WGS) entry which is preliminary data.</text>
</comment>
<dbReference type="AlphaFoldDB" id="A0AA94EGV3"/>
<keyword evidence="3" id="KW-1185">Reference proteome</keyword>
<dbReference type="RefSeq" id="WP_126819362.1">
    <property type="nucleotide sequence ID" value="NZ_PIPS01000001.1"/>
</dbReference>
<evidence type="ECO:0008006" key="4">
    <source>
        <dbReference type="Google" id="ProtNLM"/>
    </source>
</evidence>
<reference evidence="3" key="1">
    <citation type="journal article" date="2018" name="Front. Microbiol.">
        <title>Genome-Based Analysis Reveals the Taxonomy and Diversity of the Family Idiomarinaceae.</title>
        <authorList>
            <person name="Liu Y."/>
            <person name="Lai Q."/>
            <person name="Shao Z."/>
        </authorList>
    </citation>
    <scope>NUCLEOTIDE SEQUENCE [LARGE SCALE GENOMIC DNA]</scope>
    <source>
        <strain evidence="3">SN-14</strain>
    </source>
</reference>
<feature type="region of interest" description="Disordered" evidence="1">
    <location>
        <begin position="106"/>
        <end position="135"/>
    </location>
</feature>
<dbReference type="Proteomes" id="UP000286680">
    <property type="component" value="Unassembled WGS sequence"/>
</dbReference>
<proteinExistence type="predicted"/>
<dbReference type="EMBL" id="PIPS01000001">
    <property type="protein sequence ID" value="RUO44982.1"/>
    <property type="molecule type" value="Genomic_DNA"/>
</dbReference>
<evidence type="ECO:0000313" key="3">
    <source>
        <dbReference type="Proteomes" id="UP000286680"/>
    </source>
</evidence>
<gene>
    <name evidence="2" type="ORF">CWE23_02840</name>
</gene>
<protein>
    <recommendedName>
        <fullName evidence="4">Concanavalin A-like lectin/glucanase superfamily protein</fullName>
    </recommendedName>
</protein>
<evidence type="ECO:0000256" key="1">
    <source>
        <dbReference type="SAM" id="MobiDB-lite"/>
    </source>
</evidence>
<organism evidence="2 3">
    <name type="scientific">Idiomarina aquatica</name>
    <dbReference type="NCBI Taxonomy" id="1327752"/>
    <lineage>
        <taxon>Bacteria</taxon>
        <taxon>Pseudomonadati</taxon>
        <taxon>Pseudomonadota</taxon>
        <taxon>Gammaproteobacteria</taxon>
        <taxon>Alteromonadales</taxon>
        <taxon>Idiomarinaceae</taxon>
        <taxon>Idiomarina</taxon>
    </lineage>
</organism>
<name>A0AA94EGV3_9GAMM</name>
<accession>A0AA94EGV3</accession>
<sequence length="571" mass="60759">MSTLWTAASVTATNGSNLITVQSGEDIAAIRANSWIMVGSAHIMEIKRTFVTDSGVKTIELFDNWEFGPASGQRATVAPSLGEFKTLADDVRRLIQIGEEQINTASVAPEPGSSVKRSENGTVKTAEPQDDDDAVRLQDFAPVKQKGESNEQAISSNSLAILRRRAMAKLERDAVFLGKFTEDRVVKTVGLSKIATSVAEGITYTSPDGITGIAADRTIQTAGVNQPAIVYDPETGECLGLQTAPGTTNLVEHSEDFTQSVYTRSSLTVTPSVFDSPLGTLQASKLVENDAVDANHFLYQTITTTIGERYSFTVFIAPSERTEARLLVNNLDNRFSCYLDLTTGYVVSGDMPYKVKKLASGFLRVDITGIASQNNAALVVYPSVNGDSQYTGDGISGIYCAALQCNPGYPAPYQPTGATQMTRGAIGAIHSLSLSPPALTLLFDFFYDFADSAILGVGDTFDDTAYITRSTIVVRSGGVSQGSYSFPEFSKGRHKVLITIGPAGATYFIDGKKVHTVTGALPPKVLSRISFSGGGFGASQPSSGVYSTLDAFLACRETSDSEGIALTTLEA</sequence>
<evidence type="ECO:0000313" key="2">
    <source>
        <dbReference type="EMBL" id="RUO44982.1"/>
    </source>
</evidence>